<comment type="caution">
    <text evidence="3">The sequence shown here is derived from an EMBL/GenBank/DDBJ whole genome shotgun (WGS) entry which is preliminary data.</text>
</comment>
<dbReference type="RefSeq" id="WP_316657319.1">
    <property type="nucleotide sequence ID" value="NZ_CATYWO010000002.1"/>
</dbReference>
<feature type="signal peptide" evidence="2">
    <location>
        <begin position="1"/>
        <end position="24"/>
    </location>
</feature>
<feature type="compositionally biased region" description="Polar residues" evidence="1">
    <location>
        <begin position="81"/>
        <end position="106"/>
    </location>
</feature>
<feature type="chain" id="PRO_5046021729" evidence="2">
    <location>
        <begin position="25"/>
        <end position="106"/>
    </location>
</feature>
<proteinExistence type="predicted"/>
<keyword evidence="4" id="KW-1185">Reference proteome</keyword>
<evidence type="ECO:0000256" key="2">
    <source>
        <dbReference type="SAM" id="SignalP"/>
    </source>
</evidence>
<protein>
    <submittedName>
        <fullName evidence="3">Uncharacterized protein</fullName>
    </submittedName>
</protein>
<gene>
    <name evidence="3" type="ORF">LMG7141_01852</name>
</gene>
<keyword evidence="2" id="KW-0732">Signal</keyword>
<evidence type="ECO:0000313" key="4">
    <source>
        <dbReference type="Proteomes" id="UP001189616"/>
    </source>
</evidence>
<evidence type="ECO:0000256" key="1">
    <source>
        <dbReference type="SAM" id="MobiDB-lite"/>
    </source>
</evidence>
<reference evidence="3 4" key="1">
    <citation type="submission" date="2023-07" db="EMBL/GenBank/DDBJ databases">
        <authorList>
            <person name="Peeters C."/>
        </authorList>
    </citation>
    <scope>NUCLEOTIDE SEQUENCE [LARGE SCALE GENOMIC DNA]</scope>
    <source>
        <strain evidence="3 4">LMG 7141</strain>
    </source>
</reference>
<name>A0ABM9J978_9RALS</name>
<feature type="compositionally biased region" description="Basic residues" evidence="1">
    <location>
        <begin position="55"/>
        <end position="67"/>
    </location>
</feature>
<evidence type="ECO:0000313" key="3">
    <source>
        <dbReference type="EMBL" id="CAJ0786865.1"/>
    </source>
</evidence>
<dbReference type="EMBL" id="CATYWO010000002">
    <property type="protein sequence ID" value="CAJ0786865.1"/>
    <property type="molecule type" value="Genomic_DNA"/>
</dbReference>
<sequence length="106" mass="10433">MHSRTLIAAIASAALTFGTTVAVAQSTTPPAPAADGQSAMPAAGAAEAHASTGKPMHRKSRHHKTSKAKGGANSAGDMSHSGVQSGGNEAATTTGNSQPATSRQDQ</sequence>
<accession>A0ABM9J978</accession>
<feature type="region of interest" description="Disordered" evidence="1">
    <location>
        <begin position="26"/>
        <end position="106"/>
    </location>
</feature>
<organism evidence="3 4">
    <name type="scientific">Ralstonia condita</name>
    <dbReference type="NCBI Taxonomy" id="3058600"/>
    <lineage>
        <taxon>Bacteria</taxon>
        <taxon>Pseudomonadati</taxon>
        <taxon>Pseudomonadota</taxon>
        <taxon>Betaproteobacteria</taxon>
        <taxon>Burkholderiales</taxon>
        <taxon>Burkholderiaceae</taxon>
        <taxon>Ralstonia</taxon>
    </lineage>
</organism>
<feature type="compositionally biased region" description="Low complexity" evidence="1">
    <location>
        <begin position="33"/>
        <end position="50"/>
    </location>
</feature>
<dbReference type="Proteomes" id="UP001189616">
    <property type="component" value="Unassembled WGS sequence"/>
</dbReference>